<comment type="caution">
    <text evidence="2">The sequence shown here is derived from an EMBL/GenBank/DDBJ whole genome shotgun (WGS) entry which is preliminary data.</text>
</comment>
<proteinExistence type="predicted"/>
<feature type="transmembrane region" description="Helical" evidence="1">
    <location>
        <begin position="112"/>
        <end position="131"/>
    </location>
</feature>
<organism evidence="2 3">
    <name type="scientific">Pomacea canaliculata</name>
    <name type="common">Golden apple snail</name>
    <dbReference type="NCBI Taxonomy" id="400727"/>
    <lineage>
        <taxon>Eukaryota</taxon>
        <taxon>Metazoa</taxon>
        <taxon>Spiralia</taxon>
        <taxon>Lophotrochozoa</taxon>
        <taxon>Mollusca</taxon>
        <taxon>Gastropoda</taxon>
        <taxon>Caenogastropoda</taxon>
        <taxon>Architaenioglossa</taxon>
        <taxon>Ampullarioidea</taxon>
        <taxon>Ampullariidae</taxon>
        <taxon>Pomacea</taxon>
    </lineage>
</organism>
<dbReference type="EMBL" id="PZQS01000012">
    <property type="protein sequence ID" value="PVD21111.1"/>
    <property type="molecule type" value="Genomic_DNA"/>
</dbReference>
<keyword evidence="1" id="KW-0472">Membrane</keyword>
<evidence type="ECO:0000313" key="2">
    <source>
        <dbReference type="EMBL" id="PVD21111.1"/>
    </source>
</evidence>
<protein>
    <recommendedName>
        <fullName evidence="4">MARVEL domain-containing protein</fullName>
    </recommendedName>
</protein>
<dbReference type="AlphaFoldDB" id="A0A2T7NIV6"/>
<evidence type="ECO:0000313" key="3">
    <source>
        <dbReference type="Proteomes" id="UP000245119"/>
    </source>
</evidence>
<evidence type="ECO:0000256" key="1">
    <source>
        <dbReference type="SAM" id="Phobius"/>
    </source>
</evidence>
<keyword evidence="1" id="KW-1133">Transmembrane helix</keyword>
<reference evidence="2 3" key="1">
    <citation type="submission" date="2018-04" db="EMBL/GenBank/DDBJ databases">
        <title>The genome of golden apple snail Pomacea canaliculata provides insight into stress tolerance and invasive adaptation.</title>
        <authorList>
            <person name="Liu C."/>
            <person name="Liu B."/>
            <person name="Ren Y."/>
            <person name="Zhang Y."/>
            <person name="Wang H."/>
            <person name="Li S."/>
            <person name="Jiang F."/>
            <person name="Yin L."/>
            <person name="Zhang G."/>
            <person name="Qian W."/>
            <person name="Fan W."/>
        </authorList>
    </citation>
    <scope>NUCLEOTIDE SEQUENCE [LARGE SCALE GENOMIC DNA]</scope>
    <source>
        <strain evidence="2">SZHN2017</strain>
        <tissue evidence="2">Muscle</tissue>
    </source>
</reference>
<feature type="transmembrane region" description="Helical" evidence="1">
    <location>
        <begin position="151"/>
        <end position="174"/>
    </location>
</feature>
<gene>
    <name evidence="2" type="ORF">C0Q70_19277</name>
</gene>
<name>A0A2T7NIV6_POMCA</name>
<feature type="transmembrane region" description="Helical" evidence="1">
    <location>
        <begin position="78"/>
        <end position="100"/>
    </location>
</feature>
<sequence>MSIRKGFKNSSVVVIIAFFVLLIANGLSMFAFSTTSWAYINHKFINYQGYGLWRICATTGSCSLLDGTRSEWYMKVQAFGIFGMLGINIALLLVISYLFVEWWEKDIELEVAAILCSFAGAIFYGLAVSIYKKEMPNWVAISTDLEFGNSLTMAKSAAGVSAVGGGLLLVDVIMKRGSQLMRGSRRRELMSRVVKLIGDSSTP</sequence>
<dbReference type="Gene3D" id="1.20.140.150">
    <property type="match status" value="1"/>
</dbReference>
<keyword evidence="1" id="KW-0812">Transmembrane</keyword>
<dbReference type="Proteomes" id="UP000245119">
    <property type="component" value="Linkage Group LG12"/>
</dbReference>
<evidence type="ECO:0008006" key="4">
    <source>
        <dbReference type="Google" id="ProtNLM"/>
    </source>
</evidence>
<keyword evidence="3" id="KW-1185">Reference proteome</keyword>
<feature type="transmembrane region" description="Helical" evidence="1">
    <location>
        <begin position="12"/>
        <end position="40"/>
    </location>
</feature>
<accession>A0A2T7NIV6</accession>